<feature type="region of interest" description="Disordered" evidence="1">
    <location>
        <begin position="1239"/>
        <end position="1336"/>
    </location>
</feature>
<feature type="region of interest" description="Disordered" evidence="1">
    <location>
        <begin position="4256"/>
        <end position="4637"/>
    </location>
</feature>
<feature type="compositionally biased region" description="Basic and acidic residues" evidence="1">
    <location>
        <begin position="1241"/>
        <end position="1257"/>
    </location>
</feature>
<evidence type="ECO:0000256" key="1">
    <source>
        <dbReference type="SAM" id="MobiDB-lite"/>
    </source>
</evidence>
<feature type="compositionally biased region" description="Basic and acidic residues" evidence="1">
    <location>
        <begin position="4475"/>
        <end position="4499"/>
    </location>
</feature>
<dbReference type="InterPro" id="IPR015943">
    <property type="entry name" value="WD40/YVTN_repeat-like_dom_sf"/>
</dbReference>
<feature type="compositionally biased region" description="Basic and acidic residues" evidence="1">
    <location>
        <begin position="3707"/>
        <end position="3733"/>
    </location>
</feature>
<feature type="region of interest" description="Disordered" evidence="1">
    <location>
        <begin position="406"/>
        <end position="524"/>
    </location>
</feature>
<feature type="region of interest" description="Disordered" evidence="1">
    <location>
        <begin position="938"/>
        <end position="1066"/>
    </location>
</feature>
<feature type="compositionally biased region" description="Polar residues" evidence="1">
    <location>
        <begin position="4076"/>
        <end position="4085"/>
    </location>
</feature>
<feature type="region of interest" description="Disordered" evidence="1">
    <location>
        <begin position="3392"/>
        <end position="3422"/>
    </location>
</feature>
<feature type="compositionally biased region" description="Basic and acidic residues" evidence="1">
    <location>
        <begin position="413"/>
        <end position="432"/>
    </location>
</feature>
<feature type="compositionally biased region" description="Basic and acidic residues" evidence="1">
    <location>
        <begin position="4837"/>
        <end position="4848"/>
    </location>
</feature>
<feature type="compositionally biased region" description="Gly residues" evidence="1">
    <location>
        <begin position="112"/>
        <end position="125"/>
    </location>
</feature>
<feature type="compositionally biased region" description="Basic and acidic residues" evidence="1">
    <location>
        <begin position="4724"/>
        <end position="4756"/>
    </location>
</feature>
<feature type="compositionally biased region" description="Polar residues" evidence="1">
    <location>
        <begin position="3290"/>
        <end position="3304"/>
    </location>
</feature>
<feature type="compositionally biased region" description="Low complexity" evidence="1">
    <location>
        <begin position="1588"/>
        <end position="1598"/>
    </location>
</feature>
<dbReference type="SMART" id="SM00320">
    <property type="entry name" value="WD40"/>
    <property type="match status" value="4"/>
</dbReference>
<feature type="compositionally biased region" description="Polar residues" evidence="1">
    <location>
        <begin position="3146"/>
        <end position="3160"/>
    </location>
</feature>
<feature type="compositionally biased region" description="Polar residues" evidence="1">
    <location>
        <begin position="1016"/>
        <end position="1036"/>
    </location>
</feature>
<dbReference type="PANTHER" id="PTHR14435">
    <property type="entry name" value="ZINC FINGER PROTEIN 106"/>
    <property type="match status" value="1"/>
</dbReference>
<feature type="compositionally biased region" description="Polar residues" evidence="1">
    <location>
        <begin position="1896"/>
        <end position="1924"/>
    </location>
</feature>
<feature type="compositionally biased region" description="Polar residues" evidence="1">
    <location>
        <begin position="364"/>
        <end position="373"/>
    </location>
</feature>
<dbReference type="PANTHER" id="PTHR14435:SF2">
    <property type="entry name" value="ZINC FINGER PROTEIN 106"/>
    <property type="match status" value="1"/>
</dbReference>
<feature type="region of interest" description="Disordered" evidence="1">
    <location>
        <begin position="3853"/>
        <end position="4171"/>
    </location>
</feature>
<dbReference type="GO" id="GO:0017124">
    <property type="term" value="F:SH3 domain binding"/>
    <property type="evidence" value="ECO:0007669"/>
    <property type="project" value="TreeGrafter"/>
</dbReference>
<feature type="compositionally biased region" description="Low complexity" evidence="1">
    <location>
        <begin position="1797"/>
        <end position="1837"/>
    </location>
</feature>
<feature type="compositionally biased region" description="Basic and acidic residues" evidence="1">
    <location>
        <begin position="4353"/>
        <end position="4379"/>
    </location>
</feature>
<feature type="compositionally biased region" description="Basic residues" evidence="1">
    <location>
        <begin position="3031"/>
        <end position="3046"/>
    </location>
</feature>
<feature type="compositionally biased region" description="Basic and acidic residues" evidence="1">
    <location>
        <begin position="3007"/>
        <end position="3016"/>
    </location>
</feature>
<feature type="compositionally biased region" description="Acidic residues" evidence="1">
    <location>
        <begin position="3806"/>
        <end position="3820"/>
    </location>
</feature>
<dbReference type="Gene3D" id="2.130.10.10">
    <property type="entry name" value="YVTN repeat-like/Quinoprotein amine dehydrogenase"/>
    <property type="match status" value="2"/>
</dbReference>
<feature type="compositionally biased region" description="Low complexity" evidence="1">
    <location>
        <begin position="4593"/>
        <end position="4602"/>
    </location>
</feature>
<feature type="compositionally biased region" description="Low complexity" evidence="1">
    <location>
        <begin position="3108"/>
        <end position="3118"/>
    </location>
</feature>
<feature type="region of interest" description="Disordered" evidence="1">
    <location>
        <begin position="3106"/>
        <end position="3337"/>
    </location>
</feature>
<feature type="compositionally biased region" description="Basic and acidic residues" evidence="1">
    <location>
        <begin position="2135"/>
        <end position="2147"/>
    </location>
</feature>
<feature type="compositionally biased region" description="Basic and acidic residues" evidence="1">
    <location>
        <begin position="4110"/>
        <end position="4127"/>
    </location>
</feature>
<dbReference type="Proteomes" id="UP000826195">
    <property type="component" value="Unassembled WGS sequence"/>
</dbReference>
<feature type="region of interest" description="Disordered" evidence="1">
    <location>
        <begin position="2949"/>
        <end position="3050"/>
    </location>
</feature>
<feature type="compositionally biased region" description="Polar residues" evidence="1">
    <location>
        <begin position="3734"/>
        <end position="3752"/>
    </location>
</feature>
<evidence type="ECO:0000313" key="2">
    <source>
        <dbReference type="EMBL" id="KAH0537824.1"/>
    </source>
</evidence>
<feature type="compositionally biased region" description="Polar residues" evidence="1">
    <location>
        <begin position="3796"/>
        <end position="3805"/>
    </location>
</feature>
<feature type="compositionally biased region" description="Basic and acidic residues" evidence="1">
    <location>
        <begin position="3897"/>
        <end position="4012"/>
    </location>
</feature>
<feature type="compositionally biased region" description="Basic and acidic residues" evidence="1">
    <location>
        <begin position="3203"/>
        <end position="3217"/>
    </location>
</feature>
<feature type="compositionally biased region" description="Basic and acidic residues" evidence="1">
    <location>
        <begin position="3466"/>
        <end position="3481"/>
    </location>
</feature>
<dbReference type="InterPro" id="IPR042622">
    <property type="entry name" value="Znf106"/>
</dbReference>
<feature type="compositionally biased region" description="Acidic residues" evidence="1">
    <location>
        <begin position="4089"/>
        <end position="4101"/>
    </location>
</feature>
<feature type="compositionally biased region" description="Polar residues" evidence="1">
    <location>
        <begin position="512"/>
        <end position="524"/>
    </location>
</feature>
<feature type="compositionally biased region" description="Acidic residues" evidence="1">
    <location>
        <begin position="4024"/>
        <end position="4036"/>
    </location>
</feature>
<feature type="compositionally biased region" description="Basic residues" evidence="1">
    <location>
        <begin position="4623"/>
        <end position="4633"/>
    </location>
</feature>
<feature type="compositionally biased region" description="Basic and acidic residues" evidence="1">
    <location>
        <begin position="953"/>
        <end position="1007"/>
    </location>
</feature>
<protein>
    <submittedName>
        <fullName evidence="2">Uncharacterized protein</fullName>
    </submittedName>
</protein>
<feature type="compositionally biased region" description="Polar residues" evidence="1">
    <location>
        <begin position="3864"/>
        <end position="3876"/>
    </location>
</feature>
<name>A0AAV7HXZ8_COTGL</name>
<keyword evidence="3" id="KW-1185">Reference proteome</keyword>
<feature type="compositionally biased region" description="Basic and acidic residues" evidence="1">
    <location>
        <begin position="2214"/>
        <end position="2236"/>
    </location>
</feature>
<feature type="compositionally biased region" description="Polar residues" evidence="1">
    <location>
        <begin position="938"/>
        <end position="951"/>
    </location>
</feature>
<feature type="compositionally biased region" description="Acidic residues" evidence="1">
    <location>
        <begin position="4395"/>
        <end position="4404"/>
    </location>
</feature>
<feature type="region of interest" description="Disordered" evidence="1">
    <location>
        <begin position="3547"/>
        <end position="3574"/>
    </location>
</feature>
<feature type="compositionally biased region" description="Low complexity" evidence="1">
    <location>
        <begin position="4680"/>
        <end position="4689"/>
    </location>
</feature>
<dbReference type="GO" id="GO:0005829">
    <property type="term" value="C:cytosol"/>
    <property type="evidence" value="ECO:0007669"/>
    <property type="project" value="TreeGrafter"/>
</dbReference>
<feature type="compositionally biased region" description="Acidic residues" evidence="1">
    <location>
        <begin position="4150"/>
        <end position="4171"/>
    </location>
</feature>
<dbReference type="InterPro" id="IPR036322">
    <property type="entry name" value="WD40_repeat_dom_sf"/>
</dbReference>
<feature type="region of interest" description="Disordered" evidence="1">
    <location>
        <begin position="4816"/>
        <end position="4851"/>
    </location>
</feature>
<feature type="compositionally biased region" description="Basic residues" evidence="1">
    <location>
        <begin position="703"/>
        <end position="712"/>
    </location>
</feature>
<feature type="compositionally biased region" description="Acidic residues" evidence="1">
    <location>
        <begin position="4333"/>
        <end position="4343"/>
    </location>
</feature>
<feature type="compositionally biased region" description="Basic residues" evidence="1">
    <location>
        <begin position="4526"/>
        <end position="4544"/>
    </location>
</feature>
<feature type="region of interest" description="Disordered" evidence="1">
    <location>
        <begin position="2062"/>
        <end position="2093"/>
    </location>
</feature>
<feature type="compositionally biased region" description="Low complexity" evidence="1">
    <location>
        <begin position="1291"/>
        <end position="1336"/>
    </location>
</feature>
<feature type="compositionally biased region" description="Low complexity" evidence="1">
    <location>
        <begin position="821"/>
        <end position="862"/>
    </location>
</feature>
<feature type="region of interest" description="Disordered" evidence="1">
    <location>
        <begin position="1566"/>
        <end position="1602"/>
    </location>
</feature>
<feature type="compositionally biased region" description="Basic and acidic residues" evidence="1">
    <location>
        <begin position="1037"/>
        <end position="1061"/>
    </location>
</feature>
<dbReference type="GO" id="GO:0016020">
    <property type="term" value="C:membrane"/>
    <property type="evidence" value="ECO:0007669"/>
    <property type="project" value="TreeGrafter"/>
</dbReference>
<feature type="compositionally biased region" description="Acidic residues" evidence="1">
    <location>
        <begin position="3616"/>
        <end position="3632"/>
    </location>
</feature>
<feature type="compositionally biased region" description="Polar residues" evidence="1">
    <location>
        <begin position="1566"/>
        <end position="1575"/>
    </location>
</feature>
<dbReference type="EMBL" id="JAHXZJ010002614">
    <property type="protein sequence ID" value="KAH0537824.1"/>
    <property type="molecule type" value="Genomic_DNA"/>
</dbReference>
<feature type="region of interest" description="Disordered" evidence="1">
    <location>
        <begin position="1896"/>
        <end position="1942"/>
    </location>
</feature>
<gene>
    <name evidence="2" type="ORF">KQX54_001164</name>
</gene>
<feature type="compositionally biased region" description="Low complexity" evidence="1">
    <location>
        <begin position="3161"/>
        <end position="3176"/>
    </location>
</feature>
<feature type="compositionally biased region" description="Low complexity" evidence="1">
    <location>
        <begin position="3509"/>
        <end position="3525"/>
    </location>
</feature>
<feature type="compositionally biased region" description="Basic and acidic residues" evidence="1">
    <location>
        <begin position="3177"/>
        <end position="3188"/>
    </location>
</feature>
<feature type="region of interest" description="Disordered" evidence="1">
    <location>
        <begin position="2135"/>
        <end position="2250"/>
    </location>
</feature>
<evidence type="ECO:0000313" key="3">
    <source>
        <dbReference type="Proteomes" id="UP000826195"/>
    </source>
</evidence>
<feature type="compositionally biased region" description="Polar residues" evidence="1">
    <location>
        <begin position="3489"/>
        <end position="3502"/>
    </location>
</feature>
<organism evidence="2 3">
    <name type="scientific">Cotesia glomerata</name>
    <name type="common">Lepidopteran parasitic wasp</name>
    <name type="synonym">Apanteles glomeratus</name>
    <dbReference type="NCBI Taxonomy" id="32391"/>
    <lineage>
        <taxon>Eukaryota</taxon>
        <taxon>Metazoa</taxon>
        <taxon>Ecdysozoa</taxon>
        <taxon>Arthropoda</taxon>
        <taxon>Hexapoda</taxon>
        <taxon>Insecta</taxon>
        <taxon>Pterygota</taxon>
        <taxon>Neoptera</taxon>
        <taxon>Endopterygota</taxon>
        <taxon>Hymenoptera</taxon>
        <taxon>Apocrita</taxon>
        <taxon>Ichneumonoidea</taxon>
        <taxon>Braconidae</taxon>
        <taxon>Microgastrinae</taxon>
        <taxon>Cotesia</taxon>
    </lineage>
</organism>
<accession>A0AAV7HXZ8</accession>
<feature type="compositionally biased region" description="Polar residues" evidence="1">
    <location>
        <begin position="41"/>
        <end position="50"/>
    </location>
</feature>
<feature type="region of interest" description="Disordered" evidence="1">
    <location>
        <begin position="3707"/>
        <end position="3839"/>
    </location>
</feature>
<feature type="region of interest" description="Disordered" evidence="1">
    <location>
        <begin position="4679"/>
        <end position="4804"/>
    </location>
</feature>
<feature type="compositionally biased region" description="Low complexity" evidence="1">
    <location>
        <begin position="2960"/>
        <end position="2970"/>
    </location>
</feature>
<feature type="region of interest" description="Disordered" evidence="1">
    <location>
        <begin position="3434"/>
        <end position="3533"/>
    </location>
</feature>
<proteinExistence type="predicted"/>
<feature type="region of interest" description="Disordered" evidence="1">
    <location>
        <begin position="821"/>
        <end position="869"/>
    </location>
</feature>
<feature type="region of interest" description="Disordered" evidence="1">
    <location>
        <begin position="1797"/>
        <end position="1840"/>
    </location>
</feature>
<feature type="compositionally biased region" description="Polar residues" evidence="1">
    <location>
        <begin position="1258"/>
        <end position="1272"/>
    </location>
</feature>
<feature type="compositionally biased region" description="Basic and acidic residues" evidence="1">
    <location>
        <begin position="3547"/>
        <end position="3567"/>
    </location>
</feature>
<feature type="compositionally biased region" description="Polar residues" evidence="1">
    <location>
        <begin position="4761"/>
        <end position="4783"/>
    </location>
</feature>
<feature type="region of interest" description="Disordered" evidence="1">
    <location>
        <begin position="1641"/>
        <end position="1695"/>
    </location>
</feature>
<feature type="compositionally biased region" description="Basic and acidic residues" evidence="1">
    <location>
        <begin position="466"/>
        <end position="479"/>
    </location>
</feature>
<feature type="compositionally biased region" description="Low complexity" evidence="1">
    <location>
        <begin position="2991"/>
        <end position="3001"/>
    </location>
</feature>
<feature type="compositionally biased region" description="Basic and acidic residues" evidence="1">
    <location>
        <begin position="3853"/>
        <end position="3863"/>
    </location>
</feature>
<sequence length="5149" mass="571844">MSGGGFRGRGFGPHGARYSSPQQSGSRHDDQRNTPRGRGNYQRNNFNSSSRQDDNWQRSSQQQRYTRWDQGSHPQPWANSHGRSDHFQNSVRYPYQQHNSSYQQRNNRPYGRGRGGSNDGYGYSGSRGPSNFYSPYYNAPFRERNYEQQFEKEPEEPAEPAVPLLGSEEERQQKITEAADELKRKLLSNRLNSPIEPNWYDDFNLDTPNKDEDEENVVKAKPELKHGPPELDLTVSELKDIGRVDFDNTVNLSNASDNNYDEAPVEIVDDLGSWNNLSADPHADVDDQPAIEDDCIGASETIDELSGTIVDSFDDFHLDNFEIATLKVRDPLTYDESTTTALSDTAYTTDAAVLETTSVTDTLTRNDSLNNFGDNDVTSDKNETTPDKSEVTSELHDSMHYTVQISSTQLQSPEHHEFSTDNTSRKLSETIESKSSSQSKSKTKKKRKPMDVIQAPPSSPLQSPKQTDDLSHKEDKVDEPSLSTNFAINDVKNDSNKQTNSPIKNKPGGRQPNKQPAQRSGTYQTTGAEEFHLPAAFDPRRSSNLSLSTMVPEFDPQLPPPMLTHNAHMPSMPMMNPAMNMQAPMASFPPPHSSYTPMVPYAAPIPLSYPPVIPPVEYSSVSLSQVSLPLSLAEETIDNQASNKPDVNGDSNVSVDDLLGDMQKAMEFAEQCLHSNSNDAIEFPTLPNLPELPPLPETEAPTTKKKKKKKNRNKFEPPKDYGPLQNPNLDGNNLIVANEETVTTTEIPMEVFTATTKPIKAITTPITTAAAITSDTTPVTTSLESMMTSKTSITSKASVTSKSSTTTTKASITTSITTTKAPETTAKTSITAPKTTKIPGTTTNTATTTTTTKTSLMSSTKSSDNKITDEDATDDLKRRKVMFNLNSKFKKISNKTDDWFGNEPPEEDSKTKLKRLKILLQQESDADIMATTLTTPTVAVNDSSGGSFKSKQSYHESDKVNNESEKSITESNERDHKKSKDKTRSKPERRESRKASDKSEISLDKNNKHVLRKISNDNNYKTSCTASSSAGQPSTSKPEKVNDHSHNDHHNTQTESSDSKTPHASLSTWKNRVITRFLRMSKNDIQNMINNSSLRKFDIAMQSLVKEKKSSLSLEMRLNEDEKMKNSTHENYENEDFMSQLQAILDPAATIDITNLPTTFIHQLSEVLHLDPLPPDNDELNCDKASLRLALNLDNPSTSNSEIDYNAAGVSSGSTSVSESSRFAGTNTPANVAHITTTHDVTAKQRKIDNRVSKDTTKNSVNPTNPTLYTIRTRTKRTDVDPTPSGQQHCSNTSSPSQPVSTSSSTSTSKLAPISKSVSTSTSKPASKSAVPPVTATASIPAAPSAISTIITTAPISTSKVTTHHAENFNMNDLDDIFSAGIARAKTVKSQAAVAAQASNVKPVPQSSTERLMPIVENKPILRRIETPIVERVERQAVELDKIFTAGIAKAKAASLKNAASFANMVDDLHDMREYRTQRDSSRESSSNSGGVWKRKVIIDDPDNFRNLTKEEYEARHGEPPYASYYEDEYKDFAAVRARRLAMNGRESIPPSYGVDNSYFNFSPQFGNSQHISNPDESEDEEHSLAGSESSSWSSSSSGNEDNVELDVSKVLRFIKEREKIAKIKSINDEIRDEVNAEIEKKRREKNARHKSHKSRSKKRDKRKKDKKGKRKKLKKKKRRRGYHSSPVTDNPEERPLWLLREDEIKKEPKEDEIFAKELEPPRADNCPKQAIIAAITKTAPPMNVNKNIRAPVSVSAGTNVQSSSASTPASMTAVSKNIHTQSMSTAVTTRISTSIATSTAKSVSTPTPLPSLTTQKSISTDSPVTSSSTNLSSGVTKPTTSGLIKATLTTTSTATSPLRVVTTSCTSSNTSSAQSPVTFTKTKAQLKQMPEIVQQNNKSTSSLASIEQPVVHSTSDNAGTSSINSTNVQTPSPTSSTSSVSSICNTTMTMTTTTTTTTTTITTTTTTTSNLKTRKLDIKAYKERALQRKIKEQETMRRVAENPSQLTQNLLNLPTKKKKPVAIENSSQVIPQVKPTVTSEVNVTQPTKVSSSTDILIKESINPETDPKNAKTLMPQSKKQPVTPEKPAADASKPVISTTPRKLKRKTPLITDNPSYAEPVVSGEVNKFVNIKSEGGKELKLREKVKNRPSKPAAADAQEVVPKKITPAARKKRKSSTNLATVIPETTADESIKNNLSETPRKTSQSAGPEAIKPIDSDAIESAKSDNSESIEKKNALQPTKVSVDTKTTNKRKKSLINIETDVSSEKQKVEAERKQEKSGEGKINSLNVSAVDSCELKINKSPMASFSHYFKPSKNLMKDDLPNLVAVERMEIKDKLPVISETQLLITNSDDNNSTVKTDVTYVSEVPSISKSINIESQQPVKSTVNLLPLSDKRIEIELSGVKETPNKEKILREKELALDDDKEEEATCSVTSAEVPPMNDQISDIDSKVISPPVEEINQTKEVFTKTDKLGDASQGTVKINTDPDRVEDLFSDNLLSNHEPEEDIVNFVTSELSNDLSKTEKIEATSSVSPVCSSTLTLIGVGSSSLSTENLTTILLHPQESPVKSLNSADTECILGSNAAVVDPMRNIGDITAATLSEISEDSLNFEKSYSQGSLPDVDPLSECANKYDKIDVLSSKEPDDLCIANLSGDVSLADLKEGKLSEKLTDTWNILDNADELNEEGLGSIDDTDKSFISDLPLDAPSSPATDNCFKEYSSQSVVLHDQVLTADNPRSSFLEDPLVFSTTKDFPTSDGLEFEVLEDTGVMVEPIYENQLADTSSIDAIEDVPSDQPFVEDEEVVGALALTALDNPCLSSVLETDFVTDQNTAQISIEGSVSPSIADKELIKVIEGTSPERLPSPILQGQSFVEDESDTPAIEEAPVPEVCDEGNKINETAKDQPTLDDNLTEIDSETFRSLNNLKNSITTDATVADDFSAVKENLASELDDDAAASKEDTATVAEATAETTESIKLVETPAAEQVDLKKSLPETSTLSSLPKELPVTKSDKDEDKHSSQKSNSSKSSTPPREHKKHRKHHHERKKSKITIEKVEEAITENIVKLVPKPTTKDEVMTRMQEIDITIQELMNEKMRLYQMLQTDKWPITQPAASSKPGPKSSKLRAPAISKSARVIVSRLTDNKIKQVSPETSPLKQDTSPSKSETTSTISSLATTSKTLKMDDKKSKTADESSVVKSGKKRKHREDKDHAKSKEPRLEGTAETNKKRHHSDASHRKQKKTEPANVVASAANKQREESPRKHVKLSQILKGDMKPKASKRRSPSPVEAHPTEQPASSRKSRSVSAEKNVQKDLKAKVDREKSPIDDNVKNTPAEEIISSHTEKTPLKSHIITGLKDQSLIYSDDSTWDTFDSAMKHERPTGLMLLEESMKREKAARKNKYIEQKKKQLNKKTLDAPALSEDEEELPLAELMSKKRLQRKKLQQAVKKNVSKASESLKNENIADTNKSVSKVEETSSKISKDDVSSKTSSISGVETSTKSSDNYVSNEEVFSKDSSSSTAQISTTQSKSFNSNEPPKDHLLEIIDAVAENRVGDLSDSLKKSKKELKQKDSEMEDNVIVADERETVTITLKNDKIEQAEPQSRCNVNPGPAVDSPKPLPENDEDCDAEESIPEEAEWTTLDSIGFVDDDSQHTASDVRSVVSEQDKNNKGDGDSLDTAKEHGTKEATVNDDKENQQKKLLQDWDELSIISDKDFDNDNCDINKKNDESEEIIDKKTGESMTTKISGEDQSMTTEDLVQQKESNKDSTANKIDNDSLPTRFDDTVERPKSTVQELLRSKTPLPTVSQESSLVDDEKDESNVEGEVESDKNALMPDEKEEDKVQTMNKKYKTVEIRLQRSKPIVKESPKSKTTVKSVQRNPLSSSDEDEIEKEIISSKKHKRVEIEERPKSTVKELERSKSTVKELERPKSTVKELERPKSTVKELERRKSTVKELERPKSTVKELERPKSTVKELERRKSTVKELERPKSTVKELERPKSTVKELERPKSTVKELRSKTPIPRRSLISDNEDDEDEEDDVEREIISDKSKTVEINERPKSTVKELGKPKSIVKDSLRSRSPMPNNNQKSVLHNEDDDNDDANEDEIVMSKKHKRVEIEERPKSTVKKLERPKSTVPELLRSKTPVPSLHQKSLSDNDEDFNNDDKEEDYDDDEDDIDREITASRIQKVVEVEVERPKSTVKELLRSKTPMASINFEEDNEDLEDEIVLNKIHKRVSIEIERPRSTVKELERPKSTVKELLRSKTPIPSMDQKTMSYDSDEDDVEREIENIGEKQKRVEIEERPKSTVKELERPKSTVKELLRSKTPIKSLDIQKSAVDDEDEEEEEEIVQASAKKQKKVEIDERPKSTVRELERPKSTVKELQRSKTPVKSLDALKSVVDNEDEEEENEIVQTSTKKRKKNLERPKSTVKELERPKFTLKDLFRSKTPMPSFDDQNSSFEDDEEENIFEPVTRKRRKKDKNAERPKSTVRELERPKSTVKELLRPKTPAKGIDDEKSSTPGAENEDEPVTKRRGRFAKNRKMASNRRGSRQSDDSNKTTSRSRRVGKSPSSRDVSPPPEIDTAATTIATTALNKKRPTSGGSSSSVSSRKRGAAASPKIQQQLDNSRSNRRGRKRRNNKLNYDPAEMMKCKVTLVDCKRICLRPESHSDFLQQYGVTKINIRKLSTSSSSSASSSREEVDQVVEELPETVRSNDDSKAAETYNLNKSVLMDEEKNLTDDEKMSDDDKTHSDDDSMEFIRVEETEDTLGSCSNIQDSRGSRLSSMNDFVSSPHENDELPASDFEVINDDDDDHEASDIEVLEKEIPVPSNTIQPSPSSSSSVPEEKESSSEPRRTQYTVHKGPILDIKVFGDSFLAASEDGAIYRYSQRSNGILNIYKGHEAAVTCLYVHEVPVPGSTNKRWNLFSGSLDATLRCYDIMSGTLNRNVAQVGSPVQCMDEAWGSIFIGTKSGHISRYDIKSGCLREEKLDFSDKPVLALRASTEGVRKVLIVASRNQPITIRDAQNGLFLRTISGQRNHTVYSLLRDRNLVYCGTSNTSIPVFDFISGEQVMQFTAGVGIVCMRLYKQLLFAGCYDGNIYVFDTKEPKLLCSIPGPGNMLLSMEIVDDEIIAGSKDRRLHAWQMPDQIRVIVSERT</sequence>
<feature type="compositionally biased region" description="Low complexity" evidence="1">
    <location>
        <begin position="4577"/>
        <end position="4586"/>
    </location>
</feature>
<feature type="compositionally biased region" description="Basic residues" evidence="1">
    <location>
        <begin position="1643"/>
        <end position="1683"/>
    </location>
</feature>
<feature type="compositionally biased region" description="Basic and acidic residues" evidence="1">
    <location>
        <begin position="4417"/>
        <end position="4439"/>
    </location>
</feature>
<feature type="compositionally biased region" description="Basic and acidic residues" evidence="1">
    <location>
        <begin position="4037"/>
        <end position="4072"/>
    </location>
</feature>
<dbReference type="InterPro" id="IPR001680">
    <property type="entry name" value="WD40_rpt"/>
</dbReference>
<feature type="compositionally biased region" description="Basic and acidic residues" evidence="1">
    <location>
        <begin position="3305"/>
        <end position="3325"/>
    </location>
</feature>
<feature type="compositionally biased region" description="Basic and acidic residues" evidence="1">
    <location>
        <begin position="4281"/>
        <end position="4317"/>
    </location>
</feature>
<feature type="compositionally biased region" description="Polar residues" evidence="1">
    <location>
        <begin position="2194"/>
        <end position="2208"/>
    </location>
</feature>
<feature type="region of interest" description="Disordered" evidence="1">
    <location>
        <begin position="3586"/>
        <end position="3691"/>
    </location>
</feature>
<feature type="region of interest" description="Disordered" evidence="1">
    <location>
        <begin position="1"/>
        <end position="136"/>
    </location>
</feature>
<dbReference type="SUPFAM" id="SSF50978">
    <property type="entry name" value="WD40 repeat-like"/>
    <property type="match status" value="1"/>
</dbReference>
<dbReference type="GO" id="GO:0003723">
    <property type="term" value="F:RNA binding"/>
    <property type="evidence" value="ECO:0007669"/>
    <property type="project" value="InterPro"/>
</dbReference>
<feature type="compositionally biased region" description="Basic and acidic residues" evidence="1">
    <location>
        <begin position="3775"/>
        <end position="3784"/>
    </location>
</feature>
<comment type="caution">
    <text evidence="2">The sequence shown here is derived from an EMBL/GenBank/DDBJ whole genome shotgun (WGS) entry which is preliminary data.</text>
</comment>
<feature type="region of interest" description="Disordered" evidence="1">
    <location>
        <begin position="364"/>
        <end position="394"/>
    </location>
</feature>
<reference evidence="2 3" key="1">
    <citation type="journal article" date="2021" name="J. Hered.">
        <title>A chromosome-level genome assembly of the parasitoid wasp, Cotesia glomerata (Hymenoptera: Braconidae).</title>
        <authorList>
            <person name="Pinto B.J."/>
            <person name="Weis J.J."/>
            <person name="Gamble T."/>
            <person name="Ode P.J."/>
            <person name="Paul R."/>
            <person name="Zaspel J.M."/>
        </authorList>
    </citation>
    <scope>NUCLEOTIDE SEQUENCE [LARGE SCALE GENOMIC DNA]</scope>
    <source>
        <strain evidence="2">CgM1</strain>
    </source>
</reference>
<feature type="compositionally biased region" description="Gly residues" evidence="1">
    <location>
        <begin position="1"/>
        <end position="13"/>
    </location>
</feature>
<feature type="compositionally biased region" description="Basic and acidic residues" evidence="1">
    <location>
        <begin position="3659"/>
        <end position="3691"/>
    </location>
</feature>
<feature type="compositionally biased region" description="Polar residues" evidence="1">
    <location>
        <begin position="87"/>
        <end position="104"/>
    </location>
</feature>
<feature type="region of interest" description="Disordered" evidence="1">
    <location>
        <begin position="683"/>
        <end position="731"/>
    </location>
</feature>
<feature type="compositionally biased region" description="Low complexity" evidence="1">
    <location>
        <begin position="1925"/>
        <end position="1942"/>
    </location>
</feature>
<feature type="compositionally biased region" description="Basic and acidic residues" evidence="1">
    <location>
        <begin position="378"/>
        <end position="394"/>
    </location>
</feature>
<feature type="compositionally biased region" description="Polar residues" evidence="1">
    <location>
        <begin position="2238"/>
        <end position="2248"/>
    </location>
</feature>